<dbReference type="PANTHER" id="PTHR33054">
    <property type="entry name" value="CCHC-TYPE DOMAIN-CONTAINING PROTEIN"/>
    <property type="match status" value="1"/>
</dbReference>
<dbReference type="InterPro" id="IPR001878">
    <property type="entry name" value="Znf_CCHC"/>
</dbReference>
<dbReference type="Proteomes" id="UP000257109">
    <property type="component" value="Unassembled WGS sequence"/>
</dbReference>
<sequence length="844" mass="99550">MNRSTSLKINEPYMIFGGQPARHLVDSTTINLDLRGIDTNNLKIVRPVYSEKLESPQYLPTASQVLNTLTQETLFEIDKKWIRKDFNAEYNKEQRDWYFTMFSKEQTEKFKEMYYAYMNRKEINNIIDYPFDKQISTIGRIDKNWRTSDNKVIESKCPPQQGVKIELANLEIEASSYKDIKKDLDKFVEKSDIKKLHSQMNYSNIVLEVMTKQLERIENLNQVENASSSTYTKGKPPIKLIYKLINTKIRKIRDRTFANTIEINKLKAYPKLRNYYPRPSLADVQYEERGDLVQNSFSGNKISEWNLDGMSEQVILNLTCQMTMTTTAHKTKENERLIILNCVKNETNQEDFVSTLIYTIIHNFIRDPNVFKNKAANQLTNLYFPIMSDYRWYRDTFLSKVTLREDGFANFWKEKFIARLPKLFSEKVRMNLERHYSQPIVYESLTYGQLHNIITEIDIQVCTDFKLQNKIRKENASSKKELGTFCHQYDVEPMRSPSTRHKKKQKQERSYNRSYKQYKKSTYKSKRINNKNQNPIAENKQRFNKNTKYKSIKREVKCWKCGKIGHYANKCRLEDETLKKNLLNILINSDKEETSSEELEESEDNLELEQIETLSTSLSSSKEEDGYCLEVGICNCNDCRTISTLTKDQTFVLINIIDKLEETSLKDEFIRQLNDLIIKDEKSRKEISNKSMKEIMNRFKPTNQEVTDAGIRGKRIVKKQKGKENVIYEEIETDEEDKEDPYTNILNIITTYKWHTEITLVIKEEIFKITTLIDSRTDVNCIQEGLIPIQYYEKTLEGVTITAKGLITKALNKEFFFEFIKPLRTRELNILKKSLIRNKRSVKI</sequence>
<dbReference type="SMART" id="SM00343">
    <property type="entry name" value="ZnF_C2HC"/>
    <property type="match status" value="1"/>
</dbReference>
<proteinExistence type="predicted"/>
<keyword evidence="1" id="KW-0862">Zinc</keyword>
<dbReference type="Pfam" id="PF00098">
    <property type="entry name" value="zf-CCHC"/>
    <property type="match status" value="1"/>
</dbReference>
<evidence type="ECO:0000313" key="5">
    <source>
        <dbReference type="Proteomes" id="UP000257109"/>
    </source>
</evidence>
<dbReference type="InterPro" id="IPR056010">
    <property type="entry name" value="DUF7588"/>
</dbReference>
<organism evidence="4 5">
    <name type="scientific">Mucuna pruriens</name>
    <name type="common">Velvet bean</name>
    <name type="synonym">Dolichos pruriens</name>
    <dbReference type="NCBI Taxonomy" id="157652"/>
    <lineage>
        <taxon>Eukaryota</taxon>
        <taxon>Viridiplantae</taxon>
        <taxon>Streptophyta</taxon>
        <taxon>Embryophyta</taxon>
        <taxon>Tracheophyta</taxon>
        <taxon>Spermatophyta</taxon>
        <taxon>Magnoliopsida</taxon>
        <taxon>eudicotyledons</taxon>
        <taxon>Gunneridae</taxon>
        <taxon>Pentapetalae</taxon>
        <taxon>rosids</taxon>
        <taxon>fabids</taxon>
        <taxon>Fabales</taxon>
        <taxon>Fabaceae</taxon>
        <taxon>Papilionoideae</taxon>
        <taxon>50 kb inversion clade</taxon>
        <taxon>NPAAA clade</taxon>
        <taxon>indigoferoid/millettioid clade</taxon>
        <taxon>Phaseoleae</taxon>
        <taxon>Mucuna</taxon>
    </lineage>
</organism>
<comment type="caution">
    <text evidence="4">The sequence shown here is derived from an EMBL/GenBank/DDBJ whole genome shotgun (WGS) entry which is preliminary data.</text>
</comment>
<evidence type="ECO:0000313" key="4">
    <source>
        <dbReference type="EMBL" id="RDX88144.1"/>
    </source>
</evidence>
<dbReference type="GO" id="GO:0003676">
    <property type="term" value="F:nucleic acid binding"/>
    <property type="evidence" value="ECO:0007669"/>
    <property type="project" value="InterPro"/>
</dbReference>
<dbReference type="OrthoDB" id="1455584at2759"/>
<evidence type="ECO:0000256" key="1">
    <source>
        <dbReference type="PROSITE-ProRule" id="PRU00047"/>
    </source>
</evidence>
<feature type="domain" description="CCHC-type" evidence="3">
    <location>
        <begin position="557"/>
        <end position="572"/>
    </location>
</feature>
<reference evidence="4" key="1">
    <citation type="submission" date="2018-05" db="EMBL/GenBank/DDBJ databases">
        <title>Draft genome of Mucuna pruriens seed.</title>
        <authorList>
            <person name="Nnadi N.E."/>
            <person name="Vos R."/>
            <person name="Hasami M.H."/>
            <person name="Devisetty U.K."/>
            <person name="Aguiy J.C."/>
        </authorList>
    </citation>
    <scope>NUCLEOTIDE SEQUENCE [LARGE SCALE GENOMIC DNA]</scope>
    <source>
        <strain evidence="4">JCA_2017</strain>
    </source>
</reference>
<keyword evidence="1" id="KW-0863">Zinc-finger</keyword>
<dbReference type="SUPFAM" id="SSF57756">
    <property type="entry name" value="Retrovirus zinc finger-like domains"/>
    <property type="match status" value="1"/>
</dbReference>
<keyword evidence="5" id="KW-1185">Reference proteome</keyword>
<dbReference type="Pfam" id="PF24925">
    <property type="entry name" value="DUF7746"/>
    <property type="match status" value="1"/>
</dbReference>
<feature type="non-terminal residue" evidence="4">
    <location>
        <position position="844"/>
    </location>
</feature>
<dbReference type="InterPro" id="IPR056648">
    <property type="entry name" value="DUF7746"/>
</dbReference>
<protein>
    <recommendedName>
        <fullName evidence="3">CCHC-type domain-containing protein</fullName>
    </recommendedName>
</protein>
<dbReference type="GO" id="GO:0008270">
    <property type="term" value="F:zinc ion binding"/>
    <property type="evidence" value="ECO:0007669"/>
    <property type="project" value="UniProtKB-KW"/>
</dbReference>
<gene>
    <name evidence="4" type="ORF">CR513_30296</name>
</gene>
<dbReference type="PANTHER" id="PTHR33054:SF9">
    <property type="entry name" value="CCHC-TYPE DOMAIN-CONTAINING PROTEIN"/>
    <property type="match status" value="1"/>
</dbReference>
<dbReference type="EMBL" id="QJKJ01006038">
    <property type="protein sequence ID" value="RDX88144.1"/>
    <property type="molecule type" value="Genomic_DNA"/>
</dbReference>
<dbReference type="AlphaFoldDB" id="A0A371GC58"/>
<dbReference type="Pfam" id="PF24496">
    <property type="entry name" value="DUF7588"/>
    <property type="match status" value="1"/>
</dbReference>
<dbReference type="Pfam" id="PF22909">
    <property type="entry name" value="Caulimovir_coat_dom"/>
    <property type="match status" value="1"/>
</dbReference>
<evidence type="ECO:0000259" key="3">
    <source>
        <dbReference type="PROSITE" id="PS50158"/>
    </source>
</evidence>
<evidence type="ECO:0000256" key="2">
    <source>
        <dbReference type="SAM" id="MobiDB-lite"/>
    </source>
</evidence>
<dbReference type="InterPro" id="IPR036875">
    <property type="entry name" value="Znf_CCHC_sf"/>
</dbReference>
<keyword evidence="1" id="KW-0479">Metal-binding</keyword>
<accession>A0A371GC58</accession>
<feature type="region of interest" description="Disordered" evidence="2">
    <location>
        <begin position="494"/>
        <end position="516"/>
    </location>
</feature>
<dbReference type="PROSITE" id="PS50158">
    <property type="entry name" value="ZF_CCHC"/>
    <property type="match status" value="1"/>
</dbReference>
<name>A0A371GC58_MUCPR</name>